<dbReference type="SMART" id="SM00332">
    <property type="entry name" value="PP2Cc"/>
    <property type="match status" value="1"/>
</dbReference>
<dbReference type="PROSITE" id="PS51746">
    <property type="entry name" value="PPM_2"/>
    <property type="match status" value="1"/>
</dbReference>
<dbReference type="PANTHER" id="PTHR12320:SF24">
    <property type="entry name" value="PROTEIN PHOSPHATASE"/>
    <property type="match status" value="1"/>
</dbReference>
<dbReference type="EC" id="3.1.3.16" evidence="1"/>
<proteinExistence type="inferred from homology"/>
<comment type="cofactor">
    <cofactor evidence="1">
        <name>Mg(2+)</name>
        <dbReference type="ChEBI" id="CHEBI:18420"/>
    </cofactor>
</comment>
<dbReference type="PANTHER" id="PTHR12320">
    <property type="entry name" value="PROTEIN PHOSPHATASE 2C"/>
    <property type="match status" value="1"/>
</dbReference>
<gene>
    <name evidence="3" type="ORF">Egran_06462</name>
</gene>
<dbReference type="InterPro" id="IPR001932">
    <property type="entry name" value="PPM-type_phosphatase-like_dom"/>
</dbReference>
<dbReference type="GO" id="GO:0046872">
    <property type="term" value="F:metal ion binding"/>
    <property type="evidence" value="ECO:0007669"/>
    <property type="project" value="UniProtKB-UniRule"/>
</dbReference>
<sequence length="624" mass="71143">MVSPQLDRSSTGLKVHLKRAEETVLSNSVPTLIKTVEDLYYVLYARLVIEMSNVQLCSSFDLDIRCTSGMDRFFLPEPKHLYAIFCSCKDILDSPQVCKELDKEIIRQHQERFIRKAIRKSTSTNASSNASDSTGYRRYIMQLTSDPNSPFCQKWRGLNPVFQMAPGEILAVLSEKYLSVTPRERRISNALKHFPFLDWESVDSEIWERKAIEAHRQATLAMLEGKSVGDKRREDYNRPLIEYVRERKCVCYGFCACAKRCTHNAERLCPCAERTMSIFLSLDPEELPFGSRCTILAEIIFDGFSKVPREDANTEIAEEVQFALDIFEREIKDHRRAVRRVRFWYQDRRPSVKGEPIRGLTNGDDAILASEDFIGVNDGVGEWATRPQGHPALWSRLILHFWALEVERRVECSPEPDVVQFLQRAYEETIQATNNWLGTTTSATALLHYISYEGGPRPLLYVTNLGDSRILVIRPSQKRVLFKTTEQWHWFDCPMQLGSNSVDQPRLDAVLSKVELEENDIVVAVSDGVTDNLWEQELLTIVLESIEKWEVSEGDKTHEERTGGASGGMIFAARRLLNAALNVARDPSAESPYMERAIDEGLPIEGGKMDDVSIVLALCKTRNT</sequence>
<keyword evidence="1" id="KW-0904">Protein phosphatase</keyword>
<reference evidence="3 4" key="1">
    <citation type="journal article" date="2015" name="Environ. Microbiol.">
        <title>Metagenome sequence of Elaphomyces granulatus from sporocarp tissue reveals Ascomycota ectomycorrhizal fingerprints of genome expansion and a Proteobacteria-rich microbiome.</title>
        <authorList>
            <person name="Quandt C.A."/>
            <person name="Kohler A."/>
            <person name="Hesse C.N."/>
            <person name="Sharpton T.J."/>
            <person name="Martin F."/>
            <person name="Spatafora J.W."/>
        </authorList>
    </citation>
    <scope>NUCLEOTIDE SEQUENCE [LARGE SCALE GENOMIC DNA]</scope>
    <source>
        <strain evidence="3 4">OSC145934</strain>
    </source>
</reference>
<accession>A0A232LNM6</accession>
<feature type="domain" description="PPM-type phosphatase" evidence="2">
    <location>
        <begin position="346"/>
        <end position="619"/>
    </location>
</feature>
<protein>
    <recommendedName>
        <fullName evidence="1">Protein phosphatase</fullName>
        <ecNumber evidence="1">3.1.3.16</ecNumber>
    </recommendedName>
</protein>
<evidence type="ECO:0000256" key="1">
    <source>
        <dbReference type="RuleBase" id="RU366020"/>
    </source>
</evidence>
<dbReference type="Gene3D" id="3.60.40.10">
    <property type="entry name" value="PPM-type phosphatase domain"/>
    <property type="match status" value="1"/>
</dbReference>
<keyword evidence="4" id="KW-1185">Reference proteome</keyword>
<comment type="similarity">
    <text evidence="1">Belongs to the PP2C family.</text>
</comment>
<keyword evidence="1" id="KW-0460">Magnesium</keyword>
<keyword evidence="1" id="KW-0378">Hydrolase</keyword>
<dbReference type="EMBL" id="NPHW01006469">
    <property type="protein sequence ID" value="OXV05770.1"/>
    <property type="molecule type" value="Genomic_DNA"/>
</dbReference>
<keyword evidence="1" id="KW-0464">Manganese</keyword>
<evidence type="ECO:0000259" key="2">
    <source>
        <dbReference type="PROSITE" id="PS51746"/>
    </source>
</evidence>
<evidence type="ECO:0000313" key="3">
    <source>
        <dbReference type="EMBL" id="OXV05770.1"/>
    </source>
</evidence>
<dbReference type="OrthoDB" id="25675at2759"/>
<dbReference type="SUPFAM" id="SSF81606">
    <property type="entry name" value="PP2C-like"/>
    <property type="match status" value="1"/>
</dbReference>
<dbReference type="InterPro" id="IPR036457">
    <property type="entry name" value="PPM-type-like_dom_sf"/>
</dbReference>
<keyword evidence="1" id="KW-0479">Metal-binding</keyword>
<comment type="catalytic activity">
    <reaction evidence="1">
        <text>O-phospho-L-threonyl-[protein] + H2O = L-threonyl-[protein] + phosphate</text>
        <dbReference type="Rhea" id="RHEA:47004"/>
        <dbReference type="Rhea" id="RHEA-COMP:11060"/>
        <dbReference type="Rhea" id="RHEA-COMP:11605"/>
        <dbReference type="ChEBI" id="CHEBI:15377"/>
        <dbReference type="ChEBI" id="CHEBI:30013"/>
        <dbReference type="ChEBI" id="CHEBI:43474"/>
        <dbReference type="ChEBI" id="CHEBI:61977"/>
        <dbReference type="EC" id="3.1.3.16"/>
    </reaction>
</comment>
<comment type="catalytic activity">
    <reaction evidence="1">
        <text>O-phospho-L-seryl-[protein] + H2O = L-seryl-[protein] + phosphate</text>
        <dbReference type="Rhea" id="RHEA:20629"/>
        <dbReference type="Rhea" id="RHEA-COMP:9863"/>
        <dbReference type="Rhea" id="RHEA-COMP:11604"/>
        <dbReference type="ChEBI" id="CHEBI:15377"/>
        <dbReference type="ChEBI" id="CHEBI:29999"/>
        <dbReference type="ChEBI" id="CHEBI:43474"/>
        <dbReference type="ChEBI" id="CHEBI:83421"/>
        <dbReference type="EC" id="3.1.3.16"/>
    </reaction>
</comment>
<name>A0A232LNM6_9EURO</name>
<dbReference type="AlphaFoldDB" id="A0A232LNM6"/>
<organism evidence="3 4">
    <name type="scientific">Elaphomyces granulatus</name>
    <dbReference type="NCBI Taxonomy" id="519963"/>
    <lineage>
        <taxon>Eukaryota</taxon>
        <taxon>Fungi</taxon>
        <taxon>Dikarya</taxon>
        <taxon>Ascomycota</taxon>
        <taxon>Pezizomycotina</taxon>
        <taxon>Eurotiomycetes</taxon>
        <taxon>Eurotiomycetidae</taxon>
        <taxon>Eurotiales</taxon>
        <taxon>Elaphomycetaceae</taxon>
        <taxon>Elaphomyces</taxon>
    </lineage>
</organism>
<comment type="caution">
    <text evidence="3">The sequence shown here is derived from an EMBL/GenBank/DDBJ whole genome shotgun (WGS) entry which is preliminary data.</text>
</comment>
<comment type="cofactor">
    <cofactor evidence="1">
        <name>Mn(2+)</name>
        <dbReference type="ChEBI" id="CHEBI:29035"/>
    </cofactor>
</comment>
<evidence type="ECO:0000313" key="4">
    <source>
        <dbReference type="Proteomes" id="UP000243515"/>
    </source>
</evidence>
<dbReference type="GO" id="GO:0004722">
    <property type="term" value="F:protein serine/threonine phosphatase activity"/>
    <property type="evidence" value="ECO:0007669"/>
    <property type="project" value="UniProtKB-EC"/>
</dbReference>
<dbReference type="InterPro" id="IPR039123">
    <property type="entry name" value="PPTC7"/>
</dbReference>
<dbReference type="Proteomes" id="UP000243515">
    <property type="component" value="Unassembled WGS sequence"/>
</dbReference>
<dbReference type="FunFam" id="3.60.40.10:FF:000118">
    <property type="entry name" value="Phosphatase 2C-like domain-containing protein"/>
    <property type="match status" value="1"/>
</dbReference>